<accession>A0A103YH89</accession>
<evidence type="ECO:0000313" key="1">
    <source>
        <dbReference type="EMBL" id="KVI09064.1"/>
    </source>
</evidence>
<sequence>MASPSFTNVSFARLDKLSWGIIIWNVEPQAMRNRGGDTLAKAERVATDEISTIGERVIKGIKEIGCGWVKKKTKPHVKQNIKQLEDTMFTSRNGTTYKAVIINGEDILLLGNHVTKATTSGILERDARSLRTQNLVNVVTIVEIVTETTGDLDGFGRIAILNDDQMIGLEEGPPHFKKIEVSDGGYDDIEVIFERRIGGRHERKKNRGKRSIMGREITTVAEDVTDEIGSKRKSECPLERDQQANWTRRAQACDPSTVGSEELSQPCKAKISTKSSLGHQFIDEMDQENDGYGSGLTYSRIRSQWFVVKAENLSEIVEVGMLDDQIPLGVIHPKAICIAQTPKNNDRIIEGNEISNHFAYIKRISSIQCTNLTQT</sequence>
<dbReference type="AlphaFoldDB" id="A0A103YH89"/>
<gene>
    <name evidence="1" type="ORF">Ccrd_012560</name>
</gene>
<proteinExistence type="predicted"/>
<dbReference type="Gramene" id="KVI09064">
    <property type="protein sequence ID" value="KVI09064"/>
    <property type="gene ID" value="Ccrd_012560"/>
</dbReference>
<dbReference type="Proteomes" id="UP000243975">
    <property type="component" value="Unassembled WGS sequence"/>
</dbReference>
<keyword evidence="2" id="KW-1185">Reference proteome</keyword>
<name>A0A103YH89_CYNCS</name>
<organism evidence="1 2">
    <name type="scientific">Cynara cardunculus var. scolymus</name>
    <name type="common">Globe artichoke</name>
    <name type="synonym">Cynara scolymus</name>
    <dbReference type="NCBI Taxonomy" id="59895"/>
    <lineage>
        <taxon>Eukaryota</taxon>
        <taxon>Viridiplantae</taxon>
        <taxon>Streptophyta</taxon>
        <taxon>Embryophyta</taxon>
        <taxon>Tracheophyta</taxon>
        <taxon>Spermatophyta</taxon>
        <taxon>Magnoliopsida</taxon>
        <taxon>eudicotyledons</taxon>
        <taxon>Gunneridae</taxon>
        <taxon>Pentapetalae</taxon>
        <taxon>asterids</taxon>
        <taxon>campanulids</taxon>
        <taxon>Asterales</taxon>
        <taxon>Asteraceae</taxon>
        <taxon>Carduoideae</taxon>
        <taxon>Cardueae</taxon>
        <taxon>Carduinae</taxon>
        <taxon>Cynara</taxon>
    </lineage>
</organism>
<comment type="caution">
    <text evidence="1">The sequence shown here is derived from an EMBL/GenBank/DDBJ whole genome shotgun (WGS) entry which is preliminary data.</text>
</comment>
<dbReference type="EMBL" id="LEKV01001072">
    <property type="protein sequence ID" value="KVI09064.1"/>
    <property type="molecule type" value="Genomic_DNA"/>
</dbReference>
<evidence type="ECO:0000313" key="2">
    <source>
        <dbReference type="Proteomes" id="UP000243975"/>
    </source>
</evidence>
<protein>
    <submittedName>
        <fullName evidence="1">Uncharacterized protein</fullName>
    </submittedName>
</protein>
<reference evidence="1 2" key="1">
    <citation type="journal article" date="2016" name="Sci. Rep.">
        <title>The genome sequence of the outbreeding globe artichoke constructed de novo incorporating a phase-aware low-pass sequencing strategy of F1 progeny.</title>
        <authorList>
            <person name="Scaglione D."/>
            <person name="Reyes-Chin-Wo S."/>
            <person name="Acquadro A."/>
            <person name="Froenicke L."/>
            <person name="Portis E."/>
            <person name="Beitel C."/>
            <person name="Tirone M."/>
            <person name="Mauro R."/>
            <person name="Lo Monaco A."/>
            <person name="Mauromicale G."/>
            <person name="Faccioli P."/>
            <person name="Cattivelli L."/>
            <person name="Rieseberg L."/>
            <person name="Michelmore R."/>
            <person name="Lanteri S."/>
        </authorList>
    </citation>
    <scope>NUCLEOTIDE SEQUENCE [LARGE SCALE GENOMIC DNA]</scope>
    <source>
        <strain evidence="1">2C</strain>
    </source>
</reference>